<protein>
    <submittedName>
        <fullName evidence="1">Uncharacterized protein</fullName>
    </submittedName>
</protein>
<dbReference type="EMBL" id="JAUIRO010000003">
    <property type="protein sequence ID" value="KAK0721790.1"/>
    <property type="molecule type" value="Genomic_DNA"/>
</dbReference>
<dbReference type="GeneID" id="85324804"/>
<evidence type="ECO:0000313" key="2">
    <source>
        <dbReference type="Proteomes" id="UP001172101"/>
    </source>
</evidence>
<name>A0AA40DZT8_9PEZI</name>
<organism evidence="1 2">
    <name type="scientific">Lasiosphaeria miniovina</name>
    <dbReference type="NCBI Taxonomy" id="1954250"/>
    <lineage>
        <taxon>Eukaryota</taxon>
        <taxon>Fungi</taxon>
        <taxon>Dikarya</taxon>
        <taxon>Ascomycota</taxon>
        <taxon>Pezizomycotina</taxon>
        <taxon>Sordariomycetes</taxon>
        <taxon>Sordariomycetidae</taxon>
        <taxon>Sordariales</taxon>
        <taxon>Lasiosphaeriaceae</taxon>
        <taxon>Lasiosphaeria</taxon>
    </lineage>
</organism>
<dbReference type="AlphaFoldDB" id="A0AA40DZT8"/>
<dbReference type="RefSeq" id="XP_060297714.1">
    <property type="nucleotide sequence ID" value="XM_060441534.1"/>
</dbReference>
<proteinExistence type="predicted"/>
<keyword evidence="2" id="KW-1185">Reference proteome</keyword>
<comment type="caution">
    <text evidence="1">The sequence shown here is derived from an EMBL/GenBank/DDBJ whole genome shotgun (WGS) entry which is preliminary data.</text>
</comment>
<sequence>MPDPSHTAKIVARLHTSSQGSSENFGSPIPMYDGILCHVNGWEKGWVVLFSRMLWQAYLLDKSVNGCCHADANPCGPEAAR</sequence>
<dbReference type="Proteomes" id="UP001172101">
    <property type="component" value="Unassembled WGS sequence"/>
</dbReference>
<gene>
    <name evidence="1" type="ORF">B0T26DRAFT_700293</name>
</gene>
<evidence type="ECO:0000313" key="1">
    <source>
        <dbReference type="EMBL" id="KAK0721790.1"/>
    </source>
</evidence>
<reference evidence="1" key="1">
    <citation type="submission" date="2023-06" db="EMBL/GenBank/DDBJ databases">
        <title>Genome-scale phylogeny and comparative genomics of the fungal order Sordariales.</title>
        <authorList>
            <consortium name="Lawrence Berkeley National Laboratory"/>
            <person name="Hensen N."/>
            <person name="Bonometti L."/>
            <person name="Westerberg I."/>
            <person name="Brannstrom I.O."/>
            <person name="Guillou S."/>
            <person name="Cros-Aarteil S."/>
            <person name="Calhoun S."/>
            <person name="Haridas S."/>
            <person name="Kuo A."/>
            <person name="Mondo S."/>
            <person name="Pangilinan J."/>
            <person name="Riley R."/>
            <person name="LaButti K."/>
            <person name="Andreopoulos B."/>
            <person name="Lipzen A."/>
            <person name="Chen C."/>
            <person name="Yanf M."/>
            <person name="Daum C."/>
            <person name="Ng V."/>
            <person name="Clum A."/>
            <person name="Steindorff A."/>
            <person name="Ohm R."/>
            <person name="Martin F."/>
            <person name="Silar P."/>
            <person name="Natvig D."/>
            <person name="Lalanne C."/>
            <person name="Gautier V."/>
            <person name="Ament-velasquez S.L."/>
            <person name="Kruys A."/>
            <person name="Hutchinson M.I."/>
            <person name="Powell A.J."/>
            <person name="Barry K."/>
            <person name="Miller A.N."/>
            <person name="Grigoriev I.V."/>
            <person name="Debuchy R."/>
            <person name="Gladieux P."/>
            <person name="Thoren M.H."/>
            <person name="Johannesson H."/>
        </authorList>
    </citation>
    <scope>NUCLEOTIDE SEQUENCE</scope>
    <source>
        <strain evidence="1">SMH2392-1A</strain>
    </source>
</reference>
<accession>A0AA40DZT8</accession>